<accession>A0ABP8X2Z1</accession>
<feature type="transmembrane region" description="Helical" evidence="2">
    <location>
        <begin position="21"/>
        <end position="42"/>
    </location>
</feature>
<protein>
    <recommendedName>
        <fullName evidence="5">Secreted protein</fullName>
    </recommendedName>
</protein>
<reference evidence="4" key="1">
    <citation type="journal article" date="2019" name="Int. J. Syst. Evol. Microbiol.">
        <title>The Global Catalogue of Microorganisms (GCM) 10K type strain sequencing project: providing services to taxonomists for standard genome sequencing and annotation.</title>
        <authorList>
            <consortium name="The Broad Institute Genomics Platform"/>
            <consortium name="The Broad Institute Genome Sequencing Center for Infectious Disease"/>
            <person name="Wu L."/>
            <person name="Ma J."/>
        </authorList>
    </citation>
    <scope>NUCLEOTIDE SEQUENCE [LARGE SCALE GENOMIC DNA]</scope>
    <source>
        <strain evidence="4">JCM 17975</strain>
    </source>
</reference>
<dbReference type="Proteomes" id="UP001500843">
    <property type="component" value="Unassembled WGS sequence"/>
</dbReference>
<evidence type="ECO:0000256" key="2">
    <source>
        <dbReference type="SAM" id="Phobius"/>
    </source>
</evidence>
<feature type="region of interest" description="Disordered" evidence="1">
    <location>
        <begin position="46"/>
        <end position="110"/>
    </location>
</feature>
<evidence type="ECO:0000313" key="3">
    <source>
        <dbReference type="EMBL" id="GAA4699895.1"/>
    </source>
</evidence>
<name>A0ABP8X2Z1_9MICO</name>
<dbReference type="EMBL" id="BAABHM010000010">
    <property type="protein sequence ID" value="GAA4699895.1"/>
    <property type="molecule type" value="Genomic_DNA"/>
</dbReference>
<proteinExistence type="predicted"/>
<evidence type="ECO:0000256" key="1">
    <source>
        <dbReference type="SAM" id="MobiDB-lite"/>
    </source>
</evidence>
<evidence type="ECO:0008006" key="5">
    <source>
        <dbReference type="Google" id="ProtNLM"/>
    </source>
</evidence>
<keyword evidence="2" id="KW-0812">Transmembrane</keyword>
<dbReference type="RefSeq" id="WP_253873337.1">
    <property type="nucleotide sequence ID" value="NZ_BAABHM010000010.1"/>
</dbReference>
<organism evidence="3 4">
    <name type="scientific">Promicromonospora umidemergens</name>
    <dbReference type="NCBI Taxonomy" id="629679"/>
    <lineage>
        <taxon>Bacteria</taxon>
        <taxon>Bacillati</taxon>
        <taxon>Actinomycetota</taxon>
        <taxon>Actinomycetes</taxon>
        <taxon>Micrococcales</taxon>
        <taxon>Promicromonosporaceae</taxon>
        <taxon>Promicromonospora</taxon>
    </lineage>
</organism>
<keyword evidence="2" id="KW-1133">Transmembrane helix</keyword>
<keyword evidence="4" id="KW-1185">Reference proteome</keyword>
<gene>
    <name evidence="3" type="ORF">GCM10023198_20760</name>
</gene>
<keyword evidence="2" id="KW-0472">Membrane</keyword>
<evidence type="ECO:0000313" key="4">
    <source>
        <dbReference type="Proteomes" id="UP001500843"/>
    </source>
</evidence>
<comment type="caution">
    <text evidence="3">The sequence shown here is derived from an EMBL/GenBank/DDBJ whole genome shotgun (WGS) entry which is preliminary data.</text>
</comment>
<sequence>MSLTRHLRSLLADPRRETASVLTVMFLVLAVVSVHVLCNVHLDEPAQSTGHSHQAPVPDAEQESASAPTSLIEAAPAPLGGGSHGCSDHHSAIAQCDPVTPTSPGPAVAPASSVQWLVSDLAHSERAARHIGTLAAAPSLTALGISRT</sequence>